<accession>A0ABY6YXJ6</accession>
<name>A0ABY6YXJ6_9BACL</name>
<keyword evidence="2 3" id="KW-0413">Isomerase</keyword>
<proteinExistence type="predicted"/>
<dbReference type="PANTHER" id="PTHR21164:SF0">
    <property type="entry name" value="CHORISMATE MUTASE AROH"/>
    <property type="match status" value="1"/>
</dbReference>
<evidence type="ECO:0000313" key="3">
    <source>
        <dbReference type="EMBL" id="WAH35124.1"/>
    </source>
</evidence>
<dbReference type="InterPro" id="IPR035959">
    <property type="entry name" value="RutC-like_sf"/>
</dbReference>
<dbReference type="Pfam" id="PF07736">
    <property type="entry name" value="CM_1"/>
    <property type="match status" value="1"/>
</dbReference>
<dbReference type="InterPro" id="IPR008243">
    <property type="entry name" value="Chorismate_mutase_AroH"/>
</dbReference>
<dbReference type="GO" id="GO:0004106">
    <property type="term" value="F:chorismate mutase activity"/>
    <property type="evidence" value="ECO:0007669"/>
    <property type="project" value="UniProtKB-EC"/>
</dbReference>
<dbReference type="NCBIfam" id="TIGR01796">
    <property type="entry name" value="CM_mono_aroH"/>
    <property type="match status" value="1"/>
</dbReference>
<dbReference type="EMBL" id="CP104064">
    <property type="protein sequence ID" value="WAH35124.1"/>
    <property type="molecule type" value="Genomic_DNA"/>
</dbReference>
<dbReference type="RefSeq" id="WP_268042036.1">
    <property type="nucleotide sequence ID" value="NZ_CP104064.1"/>
</dbReference>
<dbReference type="PIRSF" id="PIRSF005965">
    <property type="entry name" value="Chor_mut_AroH"/>
    <property type="match status" value="1"/>
</dbReference>
<gene>
    <name evidence="3" type="primary">aroH</name>
    <name evidence="3" type="ORF">NZD86_12420</name>
</gene>
<keyword evidence="2" id="KW-0057">Aromatic amino acid biosynthesis</keyword>
<dbReference type="Gene3D" id="3.30.1330.40">
    <property type="entry name" value="RutC-like"/>
    <property type="match status" value="1"/>
</dbReference>
<evidence type="ECO:0000256" key="2">
    <source>
        <dbReference type="PROSITE-ProRule" id="PRU00514"/>
    </source>
</evidence>
<dbReference type="EC" id="5.4.99.5" evidence="1 2"/>
<dbReference type="PANTHER" id="PTHR21164">
    <property type="entry name" value="CHORISMATE MUTASE"/>
    <property type="match status" value="1"/>
</dbReference>
<dbReference type="Proteomes" id="UP001164803">
    <property type="component" value="Chromosome"/>
</dbReference>
<evidence type="ECO:0000256" key="1">
    <source>
        <dbReference type="NCBIfam" id="TIGR01796"/>
    </source>
</evidence>
<sequence length="122" mass="13392">MKVRGVRGATTVPADTSENIFEATKELMEEVVRLNDIDVDDVASVLLTMTPDLSAAFPAKAVRSLPGWQWVPLMCAREIGVPGALARSIRILIHLNTDKRQDELVHAYLGEAVQLRPDLATD</sequence>
<comment type="catalytic activity">
    <reaction evidence="2">
        <text>chorismate = prephenate</text>
        <dbReference type="Rhea" id="RHEA:13897"/>
        <dbReference type="ChEBI" id="CHEBI:29748"/>
        <dbReference type="ChEBI" id="CHEBI:29934"/>
        <dbReference type="EC" id="5.4.99.5"/>
    </reaction>
</comment>
<evidence type="ECO:0000313" key="4">
    <source>
        <dbReference type="Proteomes" id="UP001164803"/>
    </source>
</evidence>
<dbReference type="SUPFAM" id="SSF55298">
    <property type="entry name" value="YjgF-like"/>
    <property type="match status" value="1"/>
</dbReference>
<keyword evidence="4" id="KW-1185">Reference proteome</keyword>
<dbReference type="CDD" id="cd02185">
    <property type="entry name" value="AroH"/>
    <property type="match status" value="1"/>
</dbReference>
<reference evidence="3" key="1">
    <citation type="submission" date="2022-08" db="EMBL/GenBank/DDBJ databases">
        <title>Alicyclobacillus dauci DSM2870, complete genome.</title>
        <authorList>
            <person name="Wang Q."/>
            <person name="Cai R."/>
            <person name="Wang Z."/>
        </authorList>
    </citation>
    <scope>NUCLEOTIDE SEQUENCE</scope>
    <source>
        <strain evidence="3">DSM 28700</strain>
    </source>
</reference>
<dbReference type="PROSITE" id="PS51167">
    <property type="entry name" value="CHORISMATE_MUT_1"/>
    <property type="match status" value="1"/>
</dbReference>
<keyword evidence="2" id="KW-0028">Amino-acid biosynthesis</keyword>
<organism evidence="3 4">
    <name type="scientific">Alicyclobacillus dauci</name>
    <dbReference type="NCBI Taxonomy" id="1475485"/>
    <lineage>
        <taxon>Bacteria</taxon>
        <taxon>Bacillati</taxon>
        <taxon>Bacillota</taxon>
        <taxon>Bacilli</taxon>
        <taxon>Bacillales</taxon>
        <taxon>Alicyclobacillaceae</taxon>
        <taxon>Alicyclobacillus</taxon>
    </lineage>
</organism>
<protein>
    <recommendedName>
        <fullName evidence="1 2">chorismate mutase</fullName>
        <ecNumber evidence="1 2">5.4.99.5</ecNumber>
    </recommendedName>
</protein>